<keyword evidence="3" id="KW-1185">Reference proteome</keyword>
<accession>A0A221K0H4</accession>
<gene>
    <name evidence="2" type="ORF">SULPSESMR1_01685</name>
</gene>
<name>A0A221K0H4_9RHOB</name>
<sequence length="85" mass="9294">MLHEGAGYVTRVVADRDARVAVAVVAALSRSVSWKAYCSGFLGKQPICHTWRQSTKGIDSMTFATNDVLTLIILVLVALVIWLMT</sequence>
<reference evidence="2 3" key="1">
    <citation type="submission" date="2017-07" db="EMBL/GenBank/DDBJ databases">
        <title>Genome Sequence of Sulfitobacter pseudonitzschiae Strain SMR1 Isolated from a culture of the Diatom Skeletonema marinoi.</title>
        <authorList>
            <person name="Topel M."/>
            <person name="Pinder M.I.M."/>
            <person name="Johansson O.N."/>
            <person name="Kourtchenko O."/>
            <person name="Godhe A."/>
            <person name="Clarke A.K."/>
        </authorList>
    </citation>
    <scope>NUCLEOTIDE SEQUENCE [LARGE SCALE GENOMIC DNA]</scope>
    <source>
        <strain evidence="2 3">SMR1</strain>
    </source>
</reference>
<protein>
    <submittedName>
        <fullName evidence="2">Uncharacterized protein</fullName>
    </submittedName>
</protein>
<dbReference type="KEGG" id="spse:SULPSESMR1_01685"/>
<dbReference type="EMBL" id="CP022415">
    <property type="protein sequence ID" value="ASM72496.1"/>
    <property type="molecule type" value="Genomic_DNA"/>
</dbReference>
<evidence type="ECO:0000313" key="2">
    <source>
        <dbReference type="EMBL" id="ASM72496.1"/>
    </source>
</evidence>
<dbReference type="AlphaFoldDB" id="A0A221K0H4"/>
<proteinExistence type="predicted"/>
<organism evidence="2 3">
    <name type="scientific">Pseudosulfitobacter pseudonitzschiae</name>
    <dbReference type="NCBI Taxonomy" id="1402135"/>
    <lineage>
        <taxon>Bacteria</taxon>
        <taxon>Pseudomonadati</taxon>
        <taxon>Pseudomonadota</taxon>
        <taxon>Alphaproteobacteria</taxon>
        <taxon>Rhodobacterales</taxon>
        <taxon>Roseobacteraceae</taxon>
        <taxon>Pseudosulfitobacter</taxon>
    </lineage>
</organism>
<evidence type="ECO:0000256" key="1">
    <source>
        <dbReference type="SAM" id="Phobius"/>
    </source>
</evidence>
<keyword evidence="1" id="KW-0812">Transmembrane</keyword>
<evidence type="ECO:0000313" key="3">
    <source>
        <dbReference type="Proteomes" id="UP000199754"/>
    </source>
</evidence>
<dbReference type="Proteomes" id="UP000199754">
    <property type="component" value="Chromosome"/>
</dbReference>
<keyword evidence="1" id="KW-0472">Membrane</keyword>
<keyword evidence="1" id="KW-1133">Transmembrane helix</keyword>
<feature type="transmembrane region" description="Helical" evidence="1">
    <location>
        <begin position="63"/>
        <end position="84"/>
    </location>
</feature>